<reference evidence="3 4" key="1">
    <citation type="submission" date="2015-08" db="EMBL/GenBank/DDBJ databases">
        <title>The genome of the Asian arowana (Scleropages formosus).</title>
        <authorList>
            <person name="Tan M.H."/>
            <person name="Gan H.M."/>
            <person name="Croft L.J."/>
            <person name="Austin C.M."/>
        </authorList>
    </citation>
    <scope>NUCLEOTIDE SEQUENCE [LARGE SCALE GENOMIC DNA]</scope>
    <source>
        <strain evidence="3">Aro1</strain>
    </source>
</reference>
<proteinExistence type="predicted"/>
<keyword evidence="2" id="KW-0812">Transmembrane</keyword>
<comment type="caution">
    <text evidence="3">The sequence shown here is derived from an EMBL/GenBank/DDBJ whole genome shotgun (WGS) entry which is preliminary data.</text>
</comment>
<gene>
    <name evidence="3" type="ORF">Z043_123817</name>
</gene>
<dbReference type="AlphaFoldDB" id="A0A0P7WB95"/>
<keyword evidence="2" id="KW-0472">Membrane</keyword>
<evidence type="ECO:0000256" key="1">
    <source>
        <dbReference type="SAM" id="MobiDB-lite"/>
    </source>
</evidence>
<accession>A0A0P7WB95</accession>
<evidence type="ECO:0000313" key="3">
    <source>
        <dbReference type="EMBL" id="KPP58363.1"/>
    </source>
</evidence>
<dbReference type="Proteomes" id="UP000034805">
    <property type="component" value="Unassembled WGS sequence"/>
</dbReference>
<evidence type="ECO:0000256" key="2">
    <source>
        <dbReference type="SAM" id="Phobius"/>
    </source>
</evidence>
<name>A0A0P7WB95_SCLFO</name>
<protein>
    <submittedName>
        <fullName evidence="3">Uncharacterized protein</fullName>
    </submittedName>
</protein>
<dbReference type="EMBL" id="JARO02014110">
    <property type="protein sequence ID" value="KPP58363.1"/>
    <property type="molecule type" value="Genomic_DNA"/>
</dbReference>
<feature type="region of interest" description="Disordered" evidence="1">
    <location>
        <begin position="70"/>
        <end position="93"/>
    </location>
</feature>
<feature type="compositionally biased region" description="Basic and acidic residues" evidence="1">
    <location>
        <begin position="70"/>
        <end position="83"/>
    </location>
</feature>
<sequence length="129" mass="14549">MGIGSMLSLATVAFCDILYCFVVALGYLTFCQITRVYVFDYGMYSADFTGTERIYWRRVRRGDAAQISAKERRVSRKDRDADRSCTSPAGGGRKVADANLWDAFSAEARLRTGGRVPRVKRRAFIGRRT</sequence>
<keyword evidence="2" id="KW-1133">Transmembrane helix</keyword>
<evidence type="ECO:0000313" key="4">
    <source>
        <dbReference type="Proteomes" id="UP000034805"/>
    </source>
</evidence>
<organism evidence="3 4">
    <name type="scientific">Scleropages formosus</name>
    <name type="common">Asian bonytongue</name>
    <name type="synonym">Osteoglossum formosum</name>
    <dbReference type="NCBI Taxonomy" id="113540"/>
    <lineage>
        <taxon>Eukaryota</taxon>
        <taxon>Metazoa</taxon>
        <taxon>Chordata</taxon>
        <taxon>Craniata</taxon>
        <taxon>Vertebrata</taxon>
        <taxon>Euteleostomi</taxon>
        <taxon>Actinopterygii</taxon>
        <taxon>Neopterygii</taxon>
        <taxon>Teleostei</taxon>
        <taxon>Osteoglossocephala</taxon>
        <taxon>Osteoglossomorpha</taxon>
        <taxon>Osteoglossiformes</taxon>
        <taxon>Osteoglossidae</taxon>
        <taxon>Scleropages</taxon>
    </lineage>
</organism>
<feature type="transmembrane region" description="Helical" evidence="2">
    <location>
        <begin position="6"/>
        <end position="30"/>
    </location>
</feature>